<feature type="transmembrane region" description="Helical" evidence="1">
    <location>
        <begin position="112"/>
        <end position="132"/>
    </location>
</feature>
<keyword evidence="1" id="KW-0472">Membrane</keyword>
<dbReference type="EMBL" id="CVRQ01000022">
    <property type="protein sequence ID" value="CRL39309.1"/>
    <property type="molecule type" value="Genomic_DNA"/>
</dbReference>
<feature type="transmembrane region" description="Helical" evidence="1">
    <location>
        <begin position="192"/>
        <end position="209"/>
    </location>
</feature>
<keyword evidence="1" id="KW-1133">Transmembrane helix</keyword>
<feature type="transmembrane region" description="Helical" evidence="1">
    <location>
        <begin position="139"/>
        <end position="155"/>
    </location>
</feature>
<evidence type="ECO:0000256" key="1">
    <source>
        <dbReference type="SAM" id="Phobius"/>
    </source>
</evidence>
<feature type="transmembrane region" description="Helical" evidence="1">
    <location>
        <begin position="246"/>
        <end position="267"/>
    </location>
</feature>
<reference evidence="2" key="2">
    <citation type="submission" date="2015-05" db="EMBL/GenBank/DDBJ databases">
        <authorList>
            <person name="Wang D.B."/>
            <person name="Wang M."/>
        </authorList>
    </citation>
    <scope>NUCLEOTIDE SEQUENCE [LARGE SCALE GENOMIC DNA]</scope>
    <source>
        <strain evidence="2">T1-815</strain>
    </source>
</reference>
<dbReference type="Proteomes" id="UP000049472">
    <property type="component" value="Unassembled WGS sequence"/>
</dbReference>
<feature type="transmembrane region" description="Helical" evidence="1">
    <location>
        <begin position="21"/>
        <end position="46"/>
    </location>
</feature>
<accession>A0A0M6WQN2</accession>
<dbReference type="EMBL" id="CZAJ01000010">
    <property type="protein sequence ID" value="CUO94182.1"/>
    <property type="molecule type" value="Genomic_DNA"/>
</dbReference>
<evidence type="ECO:0000313" key="3">
    <source>
        <dbReference type="EMBL" id="CUO94182.1"/>
    </source>
</evidence>
<protein>
    <submittedName>
        <fullName evidence="2">Uncharacterized protein</fullName>
    </submittedName>
</protein>
<keyword evidence="4" id="KW-1185">Reference proteome</keyword>
<dbReference type="Proteomes" id="UP000095602">
    <property type="component" value="Unassembled WGS sequence"/>
</dbReference>
<feature type="transmembrane region" description="Helical" evidence="1">
    <location>
        <begin position="86"/>
        <end position="106"/>
    </location>
</feature>
<organism evidence="2 4">
    <name type="scientific">Agathobacter rectalis</name>
    <dbReference type="NCBI Taxonomy" id="39491"/>
    <lineage>
        <taxon>Bacteria</taxon>
        <taxon>Bacillati</taxon>
        <taxon>Bacillota</taxon>
        <taxon>Clostridia</taxon>
        <taxon>Lachnospirales</taxon>
        <taxon>Lachnospiraceae</taxon>
        <taxon>Agathobacter</taxon>
    </lineage>
</organism>
<evidence type="ECO:0000313" key="5">
    <source>
        <dbReference type="Proteomes" id="UP000095602"/>
    </source>
</evidence>
<keyword evidence="1" id="KW-0812">Transmembrane</keyword>
<name>A0A0M6WQN2_9FIRM</name>
<evidence type="ECO:0000313" key="4">
    <source>
        <dbReference type="Proteomes" id="UP000049472"/>
    </source>
</evidence>
<sequence length="345" mass="38805">MNKLLEIKDKAVKFCGEYEHFILPVVRFAVAFIAFITIDLNIGYMAKISSMLVALLLALVCALLPVNAILWIASIMILLDMYALSIEVCAITFVLFLVLYFVYFRFAPKDGMLVILTPICFQLHIPSVMPVAAGLLRRAYSVVAIISGTLLYYFFDGIRQNASALAEVVDKRGQSTTKLNVTMGQLLDNKEMFIVMAIFVITTLVVYQVRRLKINNSWTVATIAGGLIQLVALVVAYLVLGLPEKIIWLVLSTVAAIFAGVVIQFIFMNLDYARTENVQFEDDEYYYYVKAVPKKMIAKEEKVVKHFGNTGSLGKKIPRHNQENISKEAIAKDLEIDENIFEDDK</sequence>
<feature type="transmembrane region" description="Helical" evidence="1">
    <location>
        <begin position="52"/>
        <end position="79"/>
    </location>
</feature>
<dbReference type="RefSeq" id="WP_055062133.1">
    <property type="nucleotide sequence ID" value="NZ_CVRQ01000022.1"/>
</dbReference>
<evidence type="ECO:0000313" key="2">
    <source>
        <dbReference type="EMBL" id="CRL39309.1"/>
    </source>
</evidence>
<proteinExistence type="predicted"/>
<reference evidence="4" key="1">
    <citation type="submission" date="2015-05" db="EMBL/GenBank/DDBJ databases">
        <authorList>
            <consortium name="Pathogen Informatics"/>
        </authorList>
    </citation>
    <scope>NUCLEOTIDE SEQUENCE [LARGE SCALE GENOMIC DNA]</scope>
    <source>
        <strain evidence="3 5">2789STDY5834884</strain>
        <strain evidence="4">T1-815</strain>
    </source>
</reference>
<gene>
    <name evidence="3" type="ORF">ERS852497_01353</name>
    <name evidence="2" type="ORF">T1815_20541</name>
</gene>
<feature type="transmembrane region" description="Helical" evidence="1">
    <location>
        <begin position="221"/>
        <end position="240"/>
    </location>
</feature>
<dbReference type="AlphaFoldDB" id="A0A0M6WQN2"/>